<comment type="similarity">
    <text evidence="1">Belongs to the short-chain dehydrogenases/reductases (SDR) family.</text>
</comment>
<accession>A0A246J0U7</accession>
<reference evidence="5 6" key="1">
    <citation type="journal article" date="2008" name="Int. J. Syst. Evol. Microbiol.">
        <title>Description of Roseateles aquatilis sp. nov. and Roseateles terrae sp. nov., in the class Betaproteobacteria, and emended description of the genus Roseateles.</title>
        <authorList>
            <person name="Gomila M."/>
            <person name="Bowien B."/>
            <person name="Falsen E."/>
            <person name="Moore E.R."/>
            <person name="Lalucat J."/>
        </authorList>
    </citation>
    <scope>NUCLEOTIDE SEQUENCE [LARGE SCALE GENOMIC DNA]</scope>
    <source>
        <strain evidence="5 6">CCUG 48205</strain>
    </source>
</reference>
<dbReference type="RefSeq" id="WP_088386732.1">
    <property type="nucleotide sequence ID" value="NZ_NIOF01000011.1"/>
</dbReference>
<dbReference type="PANTHER" id="PTHR43639">
    <property type="entry name" value="OXIDOREDUCTASE, SHORT-CHAIN DEHYDROGENASE/REDUCTASE FAMILY (AFU_ORTHOLOGUE AFUA_5G02870)"/>
    <property type="match status" value="1"/>
</dbReference>
<evidence type="ECO:0000313" key="5">
    <source>
        <dbReference type="EMBL" id="OWQ86183.1"/>
    </source>
</evidence>
<evidence type="ECO:0000256" key="1">
    <source>
        <dbReference type="ARBA" id="ARBA00006484"/>
    </source>
</evidence>
<feature type="domain" description="Ketoreductase" evidence="4">
    <location>
        <begin position="54"/>
        <end position="238"/>
    </location>
</feature>
<dbReference type="FunFam" id="3.40.50.720:FF:000084">
    <property type="entry name" value="Short-chain dehydrogenase reductase"/>
    <property type="match status" value="1"/>
</dbReference>
<dbReference type="EMBL" id="NIOF01000011">
    <property type="protein sequence ID" value="OWQ86183.1"/>
    <property type="molecule type" value="Genomic_DNA"/>
</dbReference>
<dbReference type="AlphaFoldDB" id="A0A246J0U7"/>
<dbReference type="PANTHER" id="PTHR43639:SF1">
    <property type="entry name" value="SHORT-CHAIN DEHYDROGENASE_REDUCTASE FAMILY PROTEIN"/>
    <property type="match status" value="1"/>
</dbReference>
<keyword evidence="6" id="KW-1185">Reference proteome</keyword>
<name>A0A246J0U7_9BURK</name>
<dbReference type="Pfam" id="PF13561">
    <property type="entry name" value="adh_short_C2"/>
    <property type="match status" value="1"/>
</dbReference>
<proteinExistence type="inferred from homology"/>
<dbReference type="PRINTS" id="PR00081">
    <property type="entry name" value="GDHRDH"/>
</dbReference>
<evidence type="ECO:0000256" key="3">
    <source>
        <dbReference type="SAM" id="MobiDB-lite"/>
    </source>
</evidence>
<organism evidence="5 6">
    <name type="scientific">Roseateles aquatilis</name>
    <dbReference type="NCBI Taxonomy" id="431061"/>
    <lineage>
        <taxon>Bacteria</taxon>
        <taxon>Pseudomonadati</taxon>
        <taxon>Pseudomonadota</taxon>
        <taxon>Betaproteobacteria</taxon>
        <taxon>Burkholderiales</taxon>
        <taxon>Sphaerotilaceae</taxon>
        <taxon>Roseateles</taxon>
    </lineage>
</organism>
<evidence type="ECO:0000259" key="4">
    <source>
        <dbReference type="SMART" id="SM00822"/>
    </source>
</evidence>
<comment type="caution">
    <text evidence="5">The sequence shown here is derived from an EMBL/GenBank/DDBJ whole genome shotgun (WGS) entry which is preliminary data.</text>
</comment>
<evidence type="ECO:0000313" key="6">
    <source>
        <dbReference type="Proteomes" id="UP000197468"/>
    </source>
</evidence>
<dbReference type="Proteomes" id="UP000197468">
    <property type="component" value="Unassembled WGS sequence"/>
</dbReference>
<dbReference type="OrthoDB" id="20590at2"/>
<dbReference type="PRINTS" id="PR00080">
    <property type="entry name" value="SDRFAMILY"/>
</dbReference>
<feature type="region of interest" description="Disordered" evidence="3">
    <location>
        <begin position="1"/>
        <end position="34"/>
    </location>
</feature>
<dbReference type="SMART" id="SM00822">
    <property type="entry name" value="PKS_KR"/>
    <property type="match status" value="1"/>
</dbReference>
<gene>
    <name evidence="5" type="ORF">CDN99_20300</name>
</gene>
<dbReference type="SUPFAM" id="SSF51735">
    <property type="entry name" value="NAD(P)-binding Rossmann-fold domains"/>
    <property type="match status" value="1"/>
</dbReference>
<dbReference type="InterPro" id="IPR057326">
    <property type="entry name" value="KR_dom"/>
</dbReference>
<dbReference type="InterPro" id="IPR036291">
    <property type="entry name" value="NAD(P)-bd_dom_sf"/>
</dbReference>
<dbReference type="CDD" id="cd05233">
    <property type="entry name" value="SDR_c"/>
    <property type="match status" value="1"/>
</dbReference>
<feature type="compositionally biased region" description="Low complexity" evidence="3">
    <location>
        <begin position="1"/>
        <end position="21"/>
    </location>
</feature>
<evidence type="ECO:0000256" key="2">
    <source>
        <dbReference type="ARBA" id="ARBA00023002"/>
    </source>
</evidence>
<sequence>MTADVPASQAARAAAPSAQSSVERAADRASGAPAGLVDGDETLRAVRGLAPLSPVTLITGAGRGIGAATALLLAERGHDVALNYRQDAGAAEAIAASVRAMGRRAMTVRADVADPEQVAAMFVAVDEGLGRVTGLVNNAGVVAPSASLADLSPDRIRRVFDVNVFGLIYCTQQAAARMSTASGGRGGAIVNLSSRAARRGSPNVYSDYAASKGAVDTLTLSLGHELIGLGIRVNGVRPGIIETDIHADSVPADQLRARLGEAAKGIPIGRLGRAEEIAEAIAWLMSDAASYTVGATLDVGGGR</sequence>
<dbReference type="InterPro" id="IPR002347">
    <property type="entry name" value="SDR_fam"/>
</dbReference>
<protein>
    <recommendedName>
        <fullName evidence="4">Ketoreductase domain-containing protein</fullName>
    </recommendedName>
</protein>
<dbReference type="Gene3D" id="3.40.50.720">
    <property type="entry name" value="NAD(P)-binding Rossmann-like Domain"/>
    <property type="match status" value="1"/>
</dbReference>
<dbReference type="GO" id="GO:0016491">
    <property type="term" value="F:oxidoreductase activity"/>
    <property type="evidence" value="ECO:0007669"/>
    <property type="project" value="UniProtKB-KW"/>
</dbReference>
<keyword evidence="2" id="KW-0560">Oxidoreductase</keyword>